<keyword evidence="2" id="KW-1185">Reference proteome</keyword>
<evidence type="ECO:0008006" key="3">
    <source>
        <dbReference type="Google" id="ProtNLM"/>
    </source>
</evidence>
<dbReference type="InterPro" id="IPR036691">
    <property type="entry name" value="Endo/exonu/phosph_ase_sf"/>
</dbReference>
<dbReference type="Gene3D" id="3.60.10.10">
    <property type="entry name" value="Endonuclease/exonuclease/phosphatase"/>
    <property type="match status" value="1"/>
</dbReference>
<comment type="caution">
    <text evidence="1">The sequence shown here is derived from an EMBL/GenBank/DDBJ whole genome shotgun (WGS) entry which is preliminary data.</text>
</comment>
<protein>
    <recommendedName>
        <fullName evidence="3">Endonuclease/exonuclease/phosphatase domain-containing protein</fullName>
    </recommendedName>
</protein>
<reference evidence="1" key="1">
    <citation type="submission" date="2022-03" db="EMBL/GenBank/DDBJ databases">
        <authorList>
            <person name="Tunstrom K."/>
        </authorList>
    </citation>
    <scope>NUCLEOTIDE SEQUENCE</scope>
</reference>
<sequence length="309" mass="35669">MNNSNKILKVKLLQWNAQSLRPKLSAFENILIQEKIHICILSEPWLEPSFSLKINAYNIYRLDRDDSYGGIAIVIHKSIKAQCNNVDLPNFHIQALHVKMFNCCFLENVVAIYCPPNKSSADITFATPDIDLRFDWSILNESLGSDHFMVLICTDMVLGTENCSIKRNYKKADWQKYKNILQEKLQNFNITGDILEIYDSAMKLINLAADKSIPIIKVYENPTSKFRPKPYWTAELSQAVSKRRRALAQLRKNPTPSNLINFRQKVSYAQKLLRKSISNSYHQFCDSISQVVTSGEMWKKNAMAQRLQE</sequence>
<name>A0AAU9V556_EUPED</name>
<dbReference type="EMBL" id="CAKOGL010000028">
    <property type="protein sequence ID" value="CAH2105346.1"/>
    <property type="molecule type" value="Genomic_DNA"/>
</dbReference>
<dbReference type="SUPFAM" id="SSF56219">
    <property type="entry name" value="DNase I-like"/>
    <property type="match status" value="1"/>
</dbReference>
<proteinExistence type="predicted"/>
<dbReference type="AlphaFoldDB" id="A0AAU9V556"/>
<dbReference type="Proteomes" id="UP001153954">
    <property type="component" value="Unassembled WGS sequence"/>
</dbReference>
<accession>A0AAU9V556</accession>
<gene>
    <name evidence="1" type="ORF">EEDITHA_LOCUS19615</name>
</gene>
<evidence type="ECO:0000313" key="1">
    <source>
        <dbReference type="EMBL" id="CAH2105346.1"/>
    </source>
</evidence>
<evidence type="ECO:0000313" key="2">
    <source>
        <dbReference type="Proteomes" id="UP001153954"/>
    </source>
</evidence>
<organism evidence="1 2">
    <name type="scientific">Euphydryas editha</name>
    <name type="common">Edith's checkerspot</name>
    <dbReference type="NCBI Taxonomy" id="104508"/>
    <lineage>
        <taxon>Eukaryota</taxon>
        <taxon>Metazoa</taxon>
        <taxon>Ecdysozoa</taxon>
        <taxon>Arthropoda</taxon>
        <taxon>Hexapoda</taxon>
        <taxon>Insecta</taxon>
        <taxon>Pterygota</taxon>
        <taxon>Neoptera</taxon>
        <taxon>Endopterygota</taxon>
        <taxon>Lepidoptera</taxon>
        <taxon>Glossata</taxon>
        <taxon>Ditrysia</taxon>
        <taxon>Papilionoidea</taxon>
        <taxon>Nymphalidae</taxon>
        <taxon>Nymphalinae</taxon>
        <taxon>Euphydryas</taxon>
    </lineage>
</organism>